<accession>A0AAN7U9H8</accession>
<comment type="caution">
    <text evidence="1">The sequence shown here is derived from an EMBL/GenBank/DDBJ whole genome shotgun (WGS) entry which is preliminary data.</text>
</comment>
<dbReference type="EMBL" id="JAWHQM010000001">
    <property type="protein sequence ID" value="KAK5624298.1"/>
    <property type="molecule type" value="Genomic_DNA"/>
</dbReference>
<sequence length="609" mass="68269">MKRWTTKEFLMESEQLLATGSSVFANLLSPKAQAQTRRRLNGDYGMYQYVLDLTPQTEGDQSASEVAELSLSNGVIDWWRSKWAMKVSKYLVGGHDDNCPYHIEALIADQENQERVRHIEGPVELNKLQYPRFRKLLDYCSIRHRAAILRLLVAIRHEDLVLNSASRVFTMTVVAKQFDCVKVVKDHVLTWLMAEPNQNFVDVNAEDAFKIAWILELPAIARVAFRVIVVERAIEIPFDKVAGTFIIRKTSIFQRPRGSLTDEQETCVQHAAQKLIQRAEDVLTGLLSNNTAKYLKMKSWSSPSEEFRTCMRQVVEAATAIPDDDDGLVLERQDLNRARYVSEDMRATAKDIYTSLLPVQWVLTTYFWELVNSYSTPTNHRWRAIASTYPLPAQEFATAINKLNVQWAWPLLEVNIEKKGPLILGLSDEEFKFLPLWAGGLDDGTGGVYQDEIPNAVHGFPIEPGPIFITGESIPDAATSTLDDDTTIYTGVDTVTMTEGFSIQATRSQTIVTNRENAAYTALADATAGLSLATPQHSVSSSNMDLDDAVPRAQGAHSIDEDFDWAADGSECDNLSDLDCSDSDFGFEQIEREDKNAGNAVNLIPFHQS</sequence>
<dbReference type="AlphaFoldDB" id="A0AAN7U9H8"/>
<reference evidence="1 2" key="1">
    <citation type="submission" date="2023-10" db="EMBL/GenBank/DDBJ databases">
        <title>Draft genome sequence of Xylaria bambusicola isolate GMP-LS, the root and basal stem rot pathogen of sugarcane in Indonesia.</title>
        <authorList>
            <person name="Selvaraj P."/>
            <person name="Muralishankar V."/>
            <person name="Muruganantham S."/>
            <person name="Sp S."/>
            <person name="Haryani S."/>
            <person name="Lau K.J.X."/>
            <person name="Naqvi N.I."/>
        </authorList>
    </citation>
    <scope>NUCLEOTIDE SEQUENCE [LARGE SCALE GENOMIC DNA]</scope>
    <source>
        <strain evidence="1">GMP-LS</strain>
    </source>
</reference>
<evidence type="ECO:0000313" key="1">
    <source>
        <dbReference type="EMBL" id="KAK5624298.1"/>
    </source>
</evidence>
<dbReference type="Proteomes" id="UP001305414">
    <property type="component" value="Unassembled WGS sequence"/>
</dbReference>
<keyword evidence="2" id="KW-1185">Reference proteome</keyword>
<organism evidence="1 2">
    <name type="scientific">Xylaria bambusicola</name>
    <dbReference type="NCBI Taxonomy" id="326684"/>
    <lineage>
        <taxon>Eukaryota</taxon>
        <taxon>Fungi</taxon>
        <taxon>Dikarya</taxon>
        <taxon>Ascomycota</taxon>
        <taxon>Pezizomycotina</taxon>
        <taxon>Sordariomycetes</taxon>
        <taxon>Xylariomycetidae</taxon>
        <taxon>Xylariales</taxon>
        <taxon>Xylariaceae</taxon>
        <taxon>Xylaria</taxon>
    </lineage>
</organism>
<proteinExistence type="predicted"/>
<gene>
    <name evidence="1" type="ORF">RRF57_000014</name>
</gene>
<evidence type="ECO:0000313" key="2">
    <source>
        <dbReference type="Proteomes" id="UP001305414"/>
    </source>
</evidence>
<name>A0AAN7U9H8_9PEZI</name>
<protein>
    <submittedName>
        <fullName evidence="1">Uncharacterized protein</fullName>
    </submittedName>
</protein>